<feature type="transmembrane region" description="Helical" evidence="1">
    <location>
        <begin position="12"/>
        <end position="34"/>
    </location>
</feature>
<name>A0ABR8Z644_9MICO</name>
<evidence type="ECO:0000313" key="3">
    <source>
        <dbReference type="EMBL" id="MBD8063799.1"/>
    </source>
</evidence>
<feature type="transmembrane region" description="Helical" evidence="1">
    <location>
        <begin position="210"/>
        <end position="231"/>
    </location>
</feature>
<dbReference type="Pfam" id="PF07853">
    <property type="entry name" value="DUF1648"/>
    <property type="match status" value="1"/>
</dbReference>
<keyword evidence="1" id="KW-0472">Membrane</keyword>
<feature type="domain" description="DUF1648" evidence="2">
    <location>
        <begin position="22"/>
        <end position="62"/>
    </location>
</feature>
<dbReference type="Proteomes" id="UP000661894">
    <property type="component" value="Unassembled WGS sequence"/>
</dbReference>
<keyword evidence="1" id="KW-0812">Transmembrane</keyword>
<feature type="transmembrane region" description="Helical" evidence="1">
    <location>
        <begin position="93"/>
        <end position="113"/>
    </location>
</feature>
<protein>
    <submittedName>
        <fullName evidence="3">DUF1648 domain-containing protein</fullName>
    </submittedName>
</protein>
<feature type="transmembrane region" description="Helical" evidence="1">
    <location>
        <begin position="183"/>
        <end position="204"/>
    </location>
</feature>
<dbReference type="RefSeq" id="WP_251840894.1">
    <property type="nucleotide sequence ID" value="NZ_JACSPO010000018.1"/>
</dbReference>
<reference evidence="3 4" key="1">
    <citation type="submission" date="2020-08" db="EMBL/GenBank/DDBJ databases">
        <title>A Genomic Blueprint of the Chicken Gut Microbiome.</title>
        <authorList>
            <person name="Gilroy R."/>
            <person name="Ravi A."/>
            <person name="Getino M."/>
            <person name="Pursley I."/>
            <person name="Horton D.L."/>
            <person name="Alikhan N.-F."/>
            <person name="Baker D."/>
            <person name="Gharbi K."/>
            <person name="Hall N."/>
            <person name="Watson M."/>
            <person name="Adriaenssens E.M."/>
            <person name="Foster-Nyarko E."/>
            <person name="Jarju S."/>
            <person name="Secka A."/>
            <person name="Antonio M."/>
            <person name="Oren A."/>
            <person name="Chaudhuri R."/>
            <person name="La Ragione R.M."/>
            <person name="Hildebrand F."/>
            <person name="Pallen M.J."/>
        </authorList>
    </citation>
    <scope>NUCLEOTIDE SEQUENCE [LARGE SCALE GENOMIC DNA]</scope>
    <source>
        <strain evidence="3 4">Sa1BUA1</strain>
    </source>
</reference>
<feature type="transmembrane region" description="Helical" evidence="1">
    <location>
        <begin position="128"/>
        <end position="150"/>
    </location>
</feature>
<evidence type="ECO:0000256" key="1">
    <source>
        <dbReference type="SAM" id="Phobius"/>
    </source>
</evidence>
<feature type="transmembrane region" description="Helical" evidence="1">
    <location>
        <begin position="60"/>
        <end position="81"/>
    </location>
</feature>
<comment type="caution">
    <text evidence="3">The sequence shown here is derived from an EMBL/GenBank/DDBJ whole genome shotgun (WGS) entry which is preliminary data.</text>
</comment>
<dbReference type="EMBL" id="JACSPO010000018">
    <property type="protein sequence ID" value="MBD8063799.1"/>
    <property type="molecule type" value="Genomic_DNA"/>
</dbReference>
<evidence type="ECO:0000259" key="2">
    <source>
        <dbReference type="Pfam" id="PF07853"/>
    </source>
</evidence>
<proteinExistence type="predicted"/>
<dbReference type="InterPro" id="IPR012867">
    <property type="entry name" value="DUF1648"/>
</dbReference>
<accession>A0ABR8Z644</accession>
<keyword evidence="1" id="KW-1133">Transmembrane helix</keyword>
<evidence type="ECO:0000313" key="4">
    <source>
        <dbReference type="Proteomes" id="UP000661894"/>
    </source>
</evidence>
<gene>
    <name evidence="3" type="ORF">H9624_15890</name>
</gene>
<sequence length="336" mass="34385">MTYPLPHRRRAWLLGVLVPVLVTAAAWLVVVRLLPRLPDPVAVHWGPTGAVDRTGSAAELLVPMAVISGLSLLVMAAFSVLAGRQAITRRLTLGLAVGLSVLFAGMTLASVVAQVDVTSATAATSPDGWLVVSILAAVLLGAVAGAAAGADPALAATGALADGAPTADLPEGQRAVWVRGVSGLGTTVTWVVVAVGAVGGVALWLLGDTLVPLVVAVPLLVLVLTMTTWQVQVDARGLTARGTFGWPRLHVPAGEVERADVTTVRPFPEFGGWGLRTNVAGTVGVVIRSGEAVAVERSGGRRLVVTVDDAASGAALLNTYAARARRQTPARDTTTD</sequence>
<organism evidence="3 4">
    <name type="scientific">Oceanitalea stevensii</name>
    <dbReference type="NCBI Taxonomy" id="2763072"/>
    <lineage>
        <taxon>Bacteria</taxon>
        <taxon>Bacillati</taxon>
        <taxon>Actinomycetota</taxon>
        <taxon>Actinomycetes</taxon>
        <taxon>Micrococcales</taxon>
        <taxon>Bogoriellaceae</taxon>
        <taxon>Georgenia</taxon>
    </lineage>
</organism>
<keyword evidence="4" id="KW-1185">Reference proteome</keyword>